<evidence type="ECO:0000313" key="7">
    <source>
        <dbReference type="Proteomes" id="UP000775872"/>
    </source>
</evidence>
<evidence type="ECO:0000256" key="5">
    <source>
        <dbReference type="ARBA" id="ARBA00023239"/>
    </source>
</evidence>
<dbReference type="Pfam" id="PF13816">
    <property type="entry name" value="Dehydratase_hem"/>
    <property type="match status" value="1"/>
</dbReference>
<dbReference type="InterPro" id="IPR025702">
    <property type="entry name" value="OXD"/>
</dbReference>
<reference evidence="7" key="1">
    <citation type="submission" date="2019-06" db="EMBL/GenBank/DDBJ databases">
        <authorList>
            <person name="Broberg M."/>
        </authorList>
    </citation>
    <scope>NUCLEOTIDE SEQUENCE [LARGE SCALE GENOMIC DNA]</scope>
</reference>
<dbReference type="EMBL" id="CABFOC020000063">
    <property type="protein sequence ID" value="CAH0056094.1"/>
    <property type="molecule type" value="Genomic_DNA"/>
</dbReference>
<name>A0A9P0EPF2_9HYPO</name>
<evidence type="ECO:0000256" key="4">
    <source>
        <dbReference type="ARBA" id="ARBA00023004"/>
    </source>
</evidence>
<protein>
    <recommendedName>
        <fullName evidence="8">Phenylacetaldoxime dehydratase</fullName>
    </recommendedName>
</protein>
<comment type="caution">
    <text evidence="6">The sequence shown here is derived from an EMBL/GenBank/DDBJ whole genome shotgun (WGS) entry which is preliminary data.</text>
</comment>
<keyword evidence="7" id="KW-1185">Reference proteome</keyword>
<accession>A0A9P0EPF2</accession>
<comment type="cofactor">
    <cofactor evidence="1">
        <name>heme b</name>
        <dbReference type="ChEBI" id="CHEBI:60344"/>
    </cofactor>
</comment>
<evidence type="ECO:0000256" key="1">
    <source>
        <dbReference type="ARBA" id="ARBA00001970"/>
    </source>
</evidence>
<evidence type="ECO:0000256" key="2">
    <source>
        <dbReference type="ARBA" id="ARBA00022617"/>
    </source>
</evidence>
<evidence type="ECO:0000313" key="6">
    <source>
        <dbReference type="EMBL" id="CAH0056094.1"/>
    </source>
</evidence>
<dbReference type="OrthoDB" id="3359285at2759"/>
<organism evidence="6 7">
    <name type="scientific">Clonostachys solani</name>
    <dbReference type="NCBI Taxonomy" id="160281"/>
    <lineage>
        <taxon>Eukaryota</taxon>
        <taxon>Fungi</taxon>
        <taxon>Dikarya</taxon>
        <taxon>Ascomycota</taxon>
        <taxon>Pezizomycotina</taxon>
        <taxon>Sordariomycetes</taxon>
        <taxon>Hypocreomycetidae</taxon>
        <taxon>Hypocreales</taxon>
        <taxon>Bionectriaceae</taxon>
        <taxon>Clonostachys</taxon>
    </lineage>
</organism>
<dbReference type="GO" id="GO:0016829">
    <property type="term" value="F:lyase activity"/>
    <property type="evidence" value="ECO:0007669"/>
    <property type="project" value="UniProtKB-KW"/>
</dbReference>
<gene>
    <name evidence="6" type="ORF">CSOL1703_00006029</name>
</gene>
<dbReference type="Proteomes" id="UP000775872">
    <property type="component" value="Unassembled WGS sequence"/>
</dbReference>
<dbReference type="AlphaFoldDB" id="A0A9P0EPF2"/>
<reference evidence="6 7" key="2">
    <citation type="submission" date="2021-10" db="EMBL/GenBank/DDBJ databases">
        <authorList>
            <person name="Piombo E."/>
        </authorList>
    </citation>
    <scope>NUCLEOTIDE SEQUENCE [LARGE SCALE GENOMIC DNA]</scope>
</reference>
<sequence>MLDNAIPEHLRGDRVLPANTPSADFQPAYPSYSARFPEKATELVMALIGAQYRTKTEADGLGQSKISSFLVSDETPPSFHEWTSFIDNKGYYNLVAFAYWPSTADYETWGKESGFKKWWESLQVGDHSNGWFLEVFHPPMERFETLFNTQTPEGSGHLREAWSGEVQQHGYWGSMRDRLPISLTDSLEGTKISIDPSSGVQGRVRIPGKHNLAVIRSGQDWLITTPEERELYLNTMQPVLIKGMDFLRDHGEEVDCYSCRFMDVIDPATHAADKDRTFGVAYFSDLKSLEGWCKEHPTHLAIFGGFFQYAKKLKYNVNLRVFHEVMVLEPEQQFFEYIGCHPGTGILQG</sequence>
<evidence type="ECO:0008006" key="8">
    <source>
        <dbReference type="Google" id="ProtNLM"/>
    </source>
</evidence>
<keyword evidence="4" id="KW-0408">Iron</keyword>
<evidence type="ECO:0000256" key="3">
    <source>
        <dbReference type="ARBA" id="ARBA00022723"/>
    </source>
</evidence>
<proteinExistence type="predicted"/>
<dbReference type="GO" id="GO:0046872">
    <property type="term" value="F:metal ion binding"/>
    <property type="evidence" value="ECO:0007669"/>
    <property type="project" value="UniProtKB-KW"/>
</dbReference>
<keyword evidence="2" id="KW-0349">Heme</keyword>
<keyword evidence="3" id="KW-0479">Metal-binding</keyword>
<keyword evidence="5" id="KW-0456">Lyase</keyword>